<evidence type="ECO:0000313" key="1">
    <source>
        <dbReference type="EMBL" id="ART31926.1"/>
    </source>
</evidence>
<dbReference type="EMBL" id="KY774314">
    <property type="protein sequence ID" value="ART31926.1"/>
    <property type="molecule type" value="Genomic_DNA"/>
</dbReference>
<reference evidence="1" key="1">
    <citation type="submission" date="2017-03" db="EMBL/GenBank/DDBJ databases">
        <title>The mitochondrial genome of the carnivorous plant Utricularia reniformis (Lentibulariaceae): structure, comparative analysis and evolutionary landmarks.</title>
        <authorList>
            <person name="Silva S.R."/>
            <person name="Alvarenga D.O."/>
            <person name="Michael T.P."/>
            <person name="Miranda V.F.O."/>
            <person name="Varani A.M."/>
        </authorList>
    </citation>
    <scope>NUCLEOTIDE SEQUENCE</scope>
</reference>
<sequence>MIHLHKALLSRIQLVDVLLSPLFVCQLINQ</sequence>
<dbReference type="AlphaFoldDB" id="A0A1Y0B3A6"/>
<proteinExistence type="predicted"/>
<keyword evidence="1" id="KW-0496">Mitochondrion</keyword>
<protein>
    <submittedName>
        <fullName evidence="1">Uncharacterized protein</fullName>
    </submittedName>
</protein>
<geneLocation type="mitochondrion" evidence="1"/>
<organism evidence="1">
    <name type="scientific">Utricularia reniformis</name>
    <dbReference type="NCBI Taxonomy" id="192314"/>
    <lineage>
        <taxon>Eukaryota</taxon>
        <taxon>Viridiplantae</taxon>
        <taxon>Streptophyta</taxon>
        <taxon>Embryophyta</taxon>
        <taxon>Tracheophyta</taxon>
        <taxon>Spermatophyta</taxon>
        <taxon>Magnoliopsida</taxon>
        <taxon>eudicotyledons</taxon>
        <taxon>Gunneridae</taxon>
        <taxon>Pentapetalae</taxon>
        <taxon>asterids</taxon>
        <taxon>lamiids</taxon>
        <taxon>Lamiales</taxon>
        <taxon>Lentibulariaceae</taxon>
        <taxon>Utricularia</taxon>
    </lineage>
</organism>
<gene>
    <name evidence="1" type="ORF">AEK19_MT1750</name>
</gene>
<name>A0A1Y0B3A6_9LAMI</name>
<accession>A0A1Y0B3A6</accession>